<dbReference type="AlphaFoldDB" id="A0A162ZML9"/>
<dbReference type="STRING" id="5454.A0A162ZML9"/>
<sequence length="268" mass="28927">MSGPRLLRTQGPRLLDAQGPRLLKTEGPRLLCTAEGPRLLKTQTQTRSIHTEGPRLLRTQGPRLLKTEGPRLLKTQGPRLLKTQSRSLHMTGATSSSSLLTSDKPTFGSLGPKLPSSEAAAWTHETGNVMRHFNTSRSLKAVNDTSTIDFMYVPDFDPDAQTTPTQIRVPIILSTATSSATQAAAAEAEQPVMQPTIHTVAADGTHIHAPSAMSDMTEGNHIDFQGMAAQVATKLQKPVEEVEGMARQIWKGFVDDVFGPKHGGAPKV</sequence>
<proteinExistence type="predicted"/>
<protein>
    <submittedName>
        <fullName evidence="1">Uncharacterized protein</fullName>
    </submittedName>
</protein>
<comment type="caution">
    <text evidence="1">The sequence shown here is derived from an EMBL/GenBank/DDBJ whole genome shotgun (WGS) entry which is preliminary data.</text>
</comment>
<dbReference type="EMBL" id="JYNV01000272">
    <property type="protein sequence ID" value="KZM20700.1"/>
    <property type="molecule type" value="Genomic_DNA"/>
</dbReference>
<evidence type="ECO:0000313" key="2">
    <source>
        <dbReference type="Proteomes" id="UP000076837"/>
    </source>
</evidence>
<reference evidence="1 2" key="1">
    <citation type="journal article" date="2016" name="Sci. Rep.">
        <title>Draft genome sequencing and secretome analysis of fungal phytopathogen Ascochyta rabiei provides insight into the necrotrophic effector repertoire.</title>
        <authorList>
            <person name="Verma S."/>
            <person name="Gazara R.K."/>
            <person name="Nizam S."/>
            <person name="Parween S."/>
            <person name="Chattopadhyay D."/>
            <person name="Verma P.K."/>
        </authorList>
    </citation>
    <scope>NUCLEOTIDE SEQUENCE [LARGE SCALE GENOMIC DNA]</scope>
    <source>
        <strain evidence="1 2">ArDII</strain>
    </source>
</reference>
<evidence type="ECO:0000313" key="1">
    <source>
        <dbReference type="EMBL" id="KZM20700.1"/>
    </source>
</evidence>
<name>A0A162ZML9_DIDRA</name>
<dbReference type="OrthoDB" id="3993201at2759"/>
<keyword evidence="2" id="KW-1185">Reference proteome</keyword>
<accession>A0A162ZML9</accession>
<gene>
    <name evidence="1" type="ORF">ST47_g8187</name>
</gene>
<organism evidence="1 2">
    <name type="scientific">Didymella rabiei</name>
    <name type="common">Chickpea ascochyta blight fungus</name>
    <name type="synonym">Mycosphaerella rabiei</name>
    <dbReference type="NCBI Taxonomy" id="5454"/>
    <lineage>
        <taxon>Eukaryota</taxon>
        <taxon>Fungi</taxon>
        <taxon>Dikarya</taxon>
        <taxon>Ascomycota</taxon>
        <taxon>Pezizomycotina</taxon>
        <taxon>Dothideomycetes</taxon>
        <taxon>Pleosporomycetidae</taxon>
        <taxon>Pleosporales</taxon>
        <taxon>Pleosporineae</taxon>
        <taxon>Didymellaceae</taxon>
        <taxon>Ascochyta</taxon>
    </lineage>
</organism>
<dbReference type="Proteomes" id="UP000076837">
    <property type="component" value="Unassembled WGS sequence"/>
</dbReference>